<evidence type="ECO:0000256" key="6">
    <source>
        <dbReference type="SAM" id="Phobius"/>
    </source>
</evidence>
<dbReference type="WBParaSite" id="nRc.2.0.1.t18219-RA">
    <property type="protein sequence ID" value="nRc.2.0.1.t18219-RA"/>
    <property type="gene ID" value="nRc.2.0.1.g18219"/>
</dbReference>
<dbReference type="SUPFAM" id="SSF53613">
    <property type="entry name" value="Ribokinase-like"/>
    <property type="match status" value="1"/>
</dbReference>
<dbReference type="GO" id="GO:0046872">
    <property type="term" value="F:metal ion binding"/>
    <property type="evidence" value="ECO:0007669"/>
    <property type="project" value="UniProtKB-KW"/>
</dbReference>
<reference evidence="8" key="1">
    <citation type="submission" date="2022-11" db="UniProtKB">
        <authorList>
            <consortium name="WormBaseParasite"/>
        </authorList>
    </citation>
    <scope>IDENTIFICATION</scope>
</reference>
<proteinExistence type="predicted"/>
<evidence type="ECO:0000256" key="2">
    <source>
        <dbReference type="ARBA" id="ARBA00022723"/>
    </source>
</evidence>
<evidence type="ECO:0000256" key="4">
    <source>
        <dbReference type="ARBA" id="ARBA00022842"/>
    </source>
</evidence>
<dbReference type="GO" id="GO:0005783">
    <property type="term" value="C:endoplasmic reticulum"/>
    <property type="evidence" value="ECO:0007669"/>
    <property type="project" value="TreeGrafter"/>
</dbReference>
<protein>
    <submittedName>
        <fullName evidence="8">Uncharacterized protein</fullName>
    </submittedName>
</protein>
<keyword evidence="1" id="KW-0808">Transferase</keyword>
<dbReference type="Proteomes" id="UP000887565">
    <property type="component" value="Unplaced"/>
</dbReference>
<sequence length="293" mass="33488">MVECGPLTFWVTFAAVIVGCIVTRQMYKQSLTSDEKRILDAWRYSMKRPNSEFSNILVGIHCNVDLVISGTKFFSKLNIKPGRVANHDLLNTTNDFKETFSYYFLRGVPAERFVTDRQVFQTIVKAAESEGGVEYMIGGSAAIIANEISQLYPTADLYLIGAIGPLLKQLLHWNITHLKKMEKDELHLIIEYPEQHIWGHLVAPRASRFIVSHETFSVSDALLDMFFKAAISKRSELIIFAGIHLFQFQPKPLWAENLRQINSRIKQISRSSAIHLEVSCIVDDDFGRNMLYR</sequence>
<dbReference type="GO" id="GO:0043843">
    <property type="term" value="F:ADP-specific glucokinase activity"/>
    <property type="evidence" value="ECO:0007669"/>
    <property type="project" value="TreeGrafter"/>
</dbReference>
<evidence type="ECO:0000256" key="1">
    <source>
        <dbReference type="ARBA" id="ARBA00022679"/>
    </source>
</evidence>
<keyword evidence="5" id="KW-0324">Glycolysis</keyword>
<dbReference type="PANTHER" id="PTHR21208:SF0">
    <property type="entry name" value="ADP-DEPENDENT GLUCOKINASE"/>
    <property type="match status" value="1"/>
</dbReference>
<dbReference type="InterPro" id="IPR007666">
    <property type="entry name" value="ADP_PFK/GK"/>
</dbReference>
<dbReference type="Pfam" id="PF04587">
    <property type="entry name" value="ADP_PFK_GK"/>
    <property type="match status" value="1"/>
</dbReference>
<keyword evidence="6" id="KW-0812">Transmembrane</keyword>
<organism evidence="7 8">
    <name type="scientific">Romanomermis culicivorax</name>
    <name type="common">Nematode worm</name>
    <dbReference type="NCBI Taxonomy" id="13658"/>
    <lineage>
        <taxon>Eukaryota</taxon>
        <taxon>Metazoa</taxon>
        <taxon>Ecdysozoa</taxon>
        <taxon>Nematoda</taxon>
        <taxon>Enoplea</taxon>
        <taxon>Dorylaimia</taxon>
        <taxon>Mermithida</taxon>
        <taxon>Mermithoidea</taxon>
        <taxon>Mermithidae</taxon>
        <taxon>Romanomermis</taxon>
    </lineage>
</organism>
<keyword evidence="7" id="KW-1185">Reference proteome</keyword>
<keyword evidence="6" id="KW-0472">Membrane</keyword>
<dbReference type="PROSITE" id="PS51255">
    <property type="entry name" value="ADPK"/>
    <property type="match status" value="1"/>
</dbReference>
<feature type="transmembrane region" description="Helical" evidence="6">
    <location>
        <begin position="6"/>
        <end position="27"/>
    </location>
</feature>
<evidence type="ECO:0000313" key="7">
    <source>
        <dbReference type="Proteomes" id="UP000887565"/>
    </source>
</evidence>
<accession>A0A915IVJ1</accession>
<keyword evidence="4" id="KW-0460">Magnesium</keyword>
<dbReference type="InterPro" id="IPR029056">
    <property type="entry name" value="Ribokinase-like"/>
</dbReference>
<name>A0A915IVJ1_ROMCU</name>
<evidence type="ECO:0000256" key="5">
    <source>
        <dbReference type="ARBA" id="ARBA00023152"/>
    </source>
</evidence>
<dbReference type="GO" id="GO:0006006">
    <property type="term" value="P:glucose metabolic process"/>
    <property type="evidence" value="ECO:0007669"/>
    <property type="project" value="TreeGrafter"/>
</dbReference>
<dbReference type="GO" id="GO:0006096">
    <property type="term" value="P:glycolytic process"/>
    <property type="evidence" value="ECO:0007669"/>
    <property type="project" value="UniProtKB-KW"/>
</dbReference>
<keyword evidence="6" id="KW-1133">Transmembrane helix</keyword>
<dbReference type="PANTHER" id="PTHR21208">
    <property type="entry name" value="ADP-DEPENDENT GLUCOKINASE"/>
    <property type="match status" value="1"/>
</dbReference>
<keyword evidence="2" id="KW-0479">Metal-binding</keyword>
<keyword evidence="3" id="KW-0418">Kinase</keyword>
<dbReference type="Gene3D" id="3.40.1190.20">
    <property type="match status" value="1"/>
</dbReference>
<dbReference type="AlphaFoldDB" id="A0A915IVJ1"/>
<evidence type="ECO:0000313" key="8">
    <source>
        <dbReference type="WBParaSite" id="nRc.2.0.1.t18219-RA"/>
    </source>
</evidence>
<evidence type="ECO:0000256" key="3">
    <source>
        <dbReference type="ARBA" id="ARBA00022777"/>
    </source>
</evidence>